<gene>
    <name evidence="2" type="ORF">ENR64_04275</name>
</gene>
<organism evidence="2">
    <name type="scientific">Oscillatoriales cyanobacterium SpSt-418</name>
    <dbReference type="NCBI Taxonomy" id="2282169"/>
    <lineage>
        <taxon>Bacteria</taxon>
        <taxon>Bacillati</taxon>
        <taxon>Cyanobacteriota</taxon>
        <taxon>Cyanophyceae</taxon>
        <taxon>Oscillatoriophycideae</taxon>
        <taxon>Oscillatoriales</taxon>
    </lineage>
</organism>
<name>A0A7C3PEB5_9CYAN</name>
<proteinExistence type="predicted"/>
<sequence length="171" mass="18836">MVERLSQLANSFGKYFQPKTPAQNQPSTDRPEVDEATVVRDASVIDAVATYTLPPLVHQLSTRAAVTLSADNQAILQELRQQVASKLKSTHTEVALTLAQADPNPLHLQAYKTEILRQMNQDADFANQVQRLVEQLHENLPALQVALNGTKTPATEKLVADADRLSNQLFA</sequence>
<dbReference type="EMBL" id="DSRU01000049">
    <property type="protein sequence ID" value="HFM96978.1"/>
    <property type="molecule type" value="Genomic_DNA"/>
</dbReference>
<feature type="region of interest" description="Disordered" evidence="1">
    <location>
        <begin position="13"/>
        <end position="32"/>
    </location>
</feature>
<evidence type="ECO:0000313" key="2">
    <source>
        <dbReference type="EMBL" id="HFM96978.1"/>
    </source>
</evidence>
<accession>A0A7C3PEB5</accession>
<comment type="caution">
    <text evidence="2">The sequence shown here is derived from an EMBL/GenBank/DDBJ whole genome shotgun (WGS) entry which is preliminary data.</text>
</comment>
<protein>
    <submittedName>
        <fullName evidence="2">Uncharacterized protein</fullName>
    </submittedName>
</protein>
<evidence type="ECO:0000256" key="1">
    <source>
        <dbReference type="SAM" id="MobiDB-lite"/>
    </source>
</evidence>
<reference evidence="2" key="1">
    <citation type="journal article" date="2020" name="mSystems">
        <title>Genome- and Community-Level Interaction Insights into Carbon Utilization and Element Cycling Functions of Hydrothermarchaeota in Hydrothermal Sediment.</title>
        <authorList>
            <person name="Zhou Z."/>
            <person name="Liu Y."/>
            <person name="Xu W."/>
            <person name="Pan J."/>
            <person name="Luo Z.H."/>
            <person name="Li M."/>
        </authorList>
    </citation>
    <scope>NUCLEOTIDE SEQUENCE [LARGE SCALE GENOMIC DNA]</scope>
    <source>
        <strain evidence="2">SpSt-418</strain>
    </source>
</reference>
<dbReference type="AlphaFoldDB" id="A0A7C3PEB5"/>